<dbReference type="SUPFAM" id="SSF55729">
    <property type="entry name" value="Acyl-CoA N-acyltransferases (Nat)"/>
    <property type="match status" value="1"/>
</dbReference>
<protein>
    <submittedName>
        <fullName evidence="4">N-acetyltransferase</fullName>
    </submittedName>
</protein>
<reference evidence="4 5" key="1">
    <citation type="submission" date="2017-01" db="EMBL/GenBank/DDBJ databases">
        <title>A new Hymenobacter.</title>
        <authorList>
            <person name="Liang Y."/>
            <person name="Feng F."/>
        </authorList>
    </citation>
    <scope>NUCLEOTIDE SEQUENCE [LARGE SCALE GENOMIC DNA]</scope>
    <source>
        <strain evidence="4">MIMBbqt21</strain>
    </source>
</reference>
<dbReference type="CDD" id="cd04301">
    <property type="entry name" value="NAT_SF"/>
    <property type="match status" value="1"/>
</dbReference>
<dbReference type="EMBL" id="MTSE01000009">
    <property type="protein sequence ID" value="OUJ72668.1"/>
    <property type="molecule type" value="Genomic_DNA"/>
</dbReference>
<dbReference type="Gene3D" id="3.40.630.30">
    <property type="match status" value="1"/>
</dbReference>
<comment type="caution">
    <text evidence="4">The sequence shown here is derived from an EMBL/GenBank/DDBJ whole genome shotgun (WGS) entry which is preliminary data.</text>
</comment>
<name>A0A243WAR6_9BACT</name>
<keyword evidence="1 4" id="KW-0808">Transferase</keyword>
<evidence type="ECO:0000313" key="4">
    <source>
        <dbReference type="EMBL" id="OUJ72668.1"/>
    </source>
</evidence>
<evidence type="ECO:0000313" key="5">
    <source>
        <dbReference type="Proteomes" id="UP000194873"/>
    </source>
</evidence>
<dbReference type="GO" id="GO:0016747">
    <property type="term" value="F:acyltransferase activity, transferring groups other than amino-acyl groups"/>
    <property type="evidence" value="ECO:0007669"/>
    <property type="project" value="InterPro"/>
</dbReference>
<sequence length="191" mass="21665">MDFTLGSQAADYILRLATPNDAAAMLALYAPYITDTTITLEFEVPTLAEFAERIRKLQGVLPWLVAERDGQLLGYAYASRHRERLAYQWSVETSVYVHAEHHGTGVARRLYNHLFEFLQRQGYVNAYAGVIEPNPRSFAFHHSLGFELIGTYQHVAYKFGKWHTSQWLAKQLLPPPAAPVPPIPLAELQLL</sequence>
<accession>A0A243WAR6</accession>
<evidence type="ECO:0000259" key="3">
    <source>
        <dbReference type="PROSITE" id="PS51186"/>
    </source>
</evidence>
<keyword evidence="5" id="KW-1185">Reference proteome</keyword>
<dbReference type="Proteomes" id="UP000194873">
    <property type="component" value="Unassembled WGS sequence"/>
</dbReference>
<dbReference type="OrthoDB" id="9799096at2"/>
<evidence type="ECO:0000256" key="2">
    <source>
        <dbReference type="ARBA" id="ARBA00023315"/>
    </source>
</evidence>
<dbReference type="InterPro" id="IPR016181">
    <property type="entry name" value="Acyl_CoA_acyltransferase"/>
</dbReference>
<organism evidence="4 5">
    <name type="scientific">Hymenobacter crusticola</name>
    <dbReference type="NCBI Taxonomy" id="1770526"/>
    <lineage>
        <taxon>Bacteria</taxon>
        <taxon>Pseudomonadati</taxon>
        <taxon>Bacteroidota</taxon>
        <taxon>Cytophagia</taxon>
        <taxon>Cytophagales</taxon>
        <taxon>Hymenobacteraceae</taxon>
        <taxon>Hymenobacter</taxon>
    </lineage>
</organism>
<feature type="domain" description="N-acetyltransferase" evidence="3">
    <location>
        <begin position="12"/>
        <end position="173"/>
    </location>
</feature>
<proteinExistence type="predicted"/>
<dbReference type="InterPro" id="IPR000182">
    <property type="entry name" value="GNAT_dom"/>
</dbReference>
<evidence type="ECO:0000256" key="1">
    <source>
        <dbReference type="ARBA" id="ARBA00022679"/>
    </source>
</evidence>
<dbReference type="PROSITE" id="PS51186">
    <property type="entry name" value="GNAT"/>
    <property type="match status" value="1"/>
</dbReference>
<gene>
    <name evidence="4" type="ORF">BXP70_17310</name>
</gene>
<keyword evidence="2" id="KW-0012">Acyltransferase</keyword>
<dbReference type="Pfam" id="PF13420">
    <property type="entry name" value="Acetyltransf_4"/>
    <property type="match status" value="1"/>
</dbReference>
<dbReference type="RefSeq" id="WP_086595354.1">
    <property type="nucleotide sequence ID" value="NZ_MTSE01000009.1"/>
</dbReference>
<dbReference type="PANTHER" id="PTHR43072">
    <property type="entry name" value="N-ACETYLTRANSFERASE"/>
    <property type="match status" value="1"/>
</dbReference>
<dbReference type="PANTHER" id="PTHR43072:SF23">
    <property type="entry name" value="UPF0039 PROTEIN C11D3.02C"/>
    <property type="match status" value="1"/>
</dbReference>
<dbReference type="AlphaFoldDB" id="A0A243WAR6"/>